<evidence type="ECO:0000259" key="2">
    <source>
        <dbReference type="SMART" id="SM01007"/>
    </source>
</evidence>
<name>A0ABM8Y282_9BURK</name>
<dbReference type="NCBIfam" id="NF004855">
    <property type="entry name" value="PRK06208.1"/>
    <property type="match status" value="1"/>
</dbReference>
<dbReference type="InterPro" id="IPR001303">
    <property type="entry name" value="Aldolase_II/adducin_N"/>
</dbReference>
<dbReference type="Proteomes" id="UP000706525">
    <property type="component" value="Unassembled WGS sequence"/>
</dbReference>
<comment type="caution">
    <text evidence="3">The sequence shown here is derived from an EMBL/GenBank/DDBJ whole genome shotgun (WGS) entry which is preliminary data.</text>
</comment>
<evidence type="ECO:0000256" key="1">
    <source>
        <dbReference type="ARBA" id="ARBA00037961"/>
    </source>
</evidence>
<proteinExistence type="inferred from homology"/>
<organism evidence="3 4">
    <name type="scientific">Cupriavidus pampae</name>
    <dbReference type="NCBI Taxonomy" id="659251"/>
    <lineage>
        <taxon>Bacteria</taxon>
        <taxon>Pseudomonadati</taxon>
        <taxon>Pseudomonadota</taxon>
        <taxon>Betaproteobacteria</taxon>
        <taxon>Burkholderiales</taxon>
        <taxon>Burkholderiaceae</taxon>
        <taxon>Cupriavidus</taxon>
    </lineage>
</organism>
<keyword evidence="3" id="KW-0456">Lyase</keyword>
<feature type="domain" description="Class II aldolase/adducin N-terminal" evidence="2">
    <location>
        <begin position="37"/>
        <end position="217"/>
    </location>
</feature>
<dbReference type="PANTHER" id="PTHR10672">
    <property type="entry name" value="ADDUCIN"/>
    <property type="match status" value="1"/>
</dbReference>
<dbReference type="SUPFAM" id="SSF53639">
    <property type="entry name" value="AraD/HMP-PK domain-like"/>
    <property type="match status" value="1"/>
</dbReference>
<sequence>MNDIANINLQIPTPIGGPLPTPAIHDSFESERRDRKLRLVAAFRMFARFGLAEGIAGHITVRDPEFSDRFWVNAYAQHFSCISPQDLICIDEHGNVHSGSGGPVNAAAVAIHCGIHASNHRVTAAAHTHSVYGRAFSARKRTLLPINQEACLFFEDQVAFQGDVLVLDRDEGRRIASAMGDRRAAVLVNHGLLTVGTSVDATAYRFLAMERCCQIQMLAESAGDFIVMSDEEARSVRRQIGSDYVAWLAFQGLFEQLLKDSPDLREYQKSIRSA</sequence>
<dbReference type="RefSeq" id="WP_223995821.1">
    <property type="nucleotide sequence ID" value="NZ_CAJZAG010000021.1"/>
</dbReference>
<gene>
    <name evidence="3" type="primary">novR</name>
    <name evidence="3" type="ORF">LMG32289_06661</name>
</gene>
<dbReference type="PANTHER" id="PTHR10672:SF3">
    <property type="entry name" value="PROTEIN HU-LI TAI SHAO"/>
    <property type="match status" value="1"/>
</dbReference>
<dbReference type="EC" id="4.1.-.-" evidence="3"/>
<dbReference type="Gene3D" id="3.40.225.10">
    <property type="entry name" value="Class II aldolase/adducin N-terminal domain"/>
    <property type="match status" value="1"/>
</dbReference>
<dbReference type="SMART" id="SM01007">
    <property type="entry name" value="Aldolase_II"/>
    <property type="match status" value="1"/>
</dbReference>
<dbReference type="EMBL" id="CAJZAG010000021">
    <property type="protein sequence ID" value="CAG9186857.1"/>
    <property type="molecule type" value="Genomic_DNA"/>
</dbReference>
<evidence type="ECO:0000313" key="3">
    <source>
        <dbReference type="EMBL" id="CAG9186857.1"/>
    </source>
</evidence>
<reference evidence="3 4" key="1">
    <citation type="submission" date="2021-08" db="EMBL/GenBank/DDBJ databases">
        <authorList>
            <person name="Peeters C."/>
        </authorList>
    </citation>
    <scope>NUCLEOTIDE SEQUENCE [LARGE SCALE GENOMIC DNA]</scope>
    <source>
        <strain evidence="3 4">LMG 32289</strain>
    </source>
</reference>
<protein>
    <submittedName>
        <fullName evidence="3">Decarboxylase NovR</fullName>
        <ecNumber evidence="3">4.1.-.-</ecNumber>
    </submittedName>
</protein>
<evidence type="ECO:0000313" key="4">
    <source>
        <dbReference type="Proteomes" id="UP000706525"/>
    </source>
</evidence>
<dbReference type="InterPro" id="IPR051017">
    <property type="entry name" value="Aldolase-II_Adducin_sf"/>
</dbReference>
<dbReference type="InterPro" id="IPR036409">
    <property type="entry name" value="Aldolase_II/adducin_N_sf"/>
</dbReference>
<keyword evidence="4" id="KW-1185">Reference proteome</keyword>
<accession>A0ABM8Y282</accession>
<dbReference type="GO" id="GO:0016829">
    <property type="term" value="F:lyase activity"/>
    <property type="evidence" value="ECO:0007669"/>
    <property type="project" value="UniProtKB-KW"/>
</dbReference>
<dbReference type="Pfam" id="PF00596">
    <property type="entry name" value="Aldolase_II"/>
    <property type="match status" value="1"/>
</dbReference>
<comment type="similarity">
    <text evidence="1">Belongs to the aldolase class II family.</text>
</comment>